<dbReference type="AlphaFoldDB" id="A0A835GRF8"/>
<organism evidence="2 3">
    <name type="scientific">Spodoptera exigua</name>
    <name type="common">Beet armyworm</name>
    <name type="synonym">Noctua fulgens</name>
    <dbReference type="NCBI Taxonomy" id="7107"/>
    <lineage>
        <taxon>Eukaryota</taxon>
        <taxon>Metazoa</taxon>
        <taxon>Ecdysozoa</taxon>
        <taxon>Arthropoda</taxon>
        <taxon>Hexapoda</taxon>
        <taxon>Insecta</taxon>
        <taxon>Pterygota</taxon>
        <taxon>Neoptera</taxon>
        <taxon>Endopterygota</taxon>
        <taxon>Lepidoptera</taxon>
        <taxon>Glossata</taxon>
        <taxon>Ditrysia</taxon>
        <taxon>Noctuoidea</taxon>
        <taxon>Noctuidae</taxon>
        <taxon>Amphipyrinae</taxon>
        <taxon>Spodoptera</taxon>
    </lineage>
</organism>
<gene>
    <name evidence="2" type="ORF">HW555_000303</name>
</gene>
<dbReference type="Proteomes" id="UP000648187">
    <property type="component" value="Unassembled WGS sequence"/>
</dbReference>
<proteinExistence type="predicted"/>
<evidence type="ECO:0000256" key="1">
    <source>
        <dbReference type="SAM" id="SignalP"/>
    </source>
</evidence>
<protein>
    <recommendedName>
        <fullName evidence="4">MBF2</fullName>
    </recommendedName>
</protein>
<reference evidence="2" key="1">
    <citation type="submission" date="2020-08" db="EMBL/GenBank/DDBJ databases">
        <title>Spodoptera exigua strain:BAW_Kor-Di-RS1 Genome sequencing and assembly.</title>
        <authorList>
            <person name="Kim J."/>
            <person name="Nam H.Y."/>
            <person name="Kwon M."/>
            <person name="Choi J.H."/>
            <person name="Cho S.R."/>
            <person name="Kim G.-H."/>
        </authorList>
    </citation>
    <scope>NUCLEOTIDE SEQUENCE</scope>
    <source>
        <strain evidence="2">BAW_Kor-Di-RS1</strain>
        <tissue evidence="2">Whole-body</tissue>
    </source>
</reference>
<accession>A0A835GRF8</accession>
<dbReference type="InterPro" id="IPR031734">
    <property type="entry name" value="MBF2"/>
</dbReference>
<feature type="chain" id="PRO_5032307070" description="MBF2" evidence="1">
    <location>
        <begin position="17"/>
        <end position="114"/>
    </location>
</feature>
<keyword evidence="3" id="KW-1185">Reference proteome</keyword>
<evidence type="ECO:0000313" key="3">
    <source>
        <dbReference type="Proteomes" id="UP000648187"/>
    </source>
</evidence>
<name>A0A835GRF8_SPOEX</name>
<comment type="caution">
    <text evidence="2">The sequence shown here is derived from an EMBL/GenBank/DDBJ whole genome shotgun (WGS) entry which is preliminary data.</text>
</comment>
<dbReference type="EMBL" id="JACKWZ010000002">
    <property type="protein sequence ID" value="KAF9424492.1"/>
    <property type="molecule type" value="Genomic_DNA"/>
</dbReference>
<keyword evidence="1" id="KW-0732">Signal</keyword>
<feature type="signal peptide" evidence="1">
    <location>
        <begin position="1"/>
        <end position="16"/>
    </location>
</feature>
<dbReference type="Pfam" id="PF15868">
    <property type="entry name" value="MBF2"/>
    <property type="match status" value="1"/>
</dbReference>
<sequence length="114" mass="12916">MYKYSSIAIILAVVVASECGHSFLGTNFLRPLVFHKEVRYPAKVLQKRIENFNFTLPAVPGVYSRSIQGILAYDLTHSGASANVTKGGLGYNFVNMRMKSDRYKELHYDIYIYA</sequence>
<evidence type="ECO:0008006" key="4">
    <source>
        <dbReference type="Google" id="ProtNLM"/>
    </source>
</evidence>
<evidence type="ECO:0000313" key="2">
    <source>
        <dbReference type="EMBL" id="KAF9424492.1"/>
    </source>
</evidence>